<keyword evidence="1 3" id="KW-0547">Nucleotide-binding</keyword>
<protein>
    <submittedName>
        <fullName evidence="7">Septin-7 isoform X4</fullName>
    </submittedName>
</protein>
<dbReference type="CDD" id="cd01850">
    <property type="entry name" value="CDC_Septin"/>
    <property type="match status" value="1"/>
</dbReference>
<dbReference type="GeneID" id="100209354"/>
<evidence type="ECO:0000256" key="2">
    <source>
        <dbReference type="ARBA" id="ARBA00023134"/>
    </source>
</evidence>
<proteinExistence type="inferred from homology"/>
<dbReference type="Proteomes" id="UP001652625">
    <property type="component" value="Chromosome 15"/>
</dbReference>
<evidence type="ECO:0000256" key="1">
    <source>
        <dbReference type="ARBA" id="ARBA00022741"/>
    </source>
</evidence>
<evidence type="ECO:0000256" key="4">
    <source>
        <dbReference type="SAM" id="MobiDB-lite"/>
    </source>
</evidence>
<dbReference type="InterPro" id="IPR027417">
    <property type="entry name" value="P-loop_NTPase"/>
</dbReference>
<dbReference type="PROSITE" id="PS51719">
    <property type="entry name" value="G_SEPTIN"/>
    <property type="match status" value="1"/>
</dbReference>
<keyword evidence="6" id="KW-1185">Reference proteome</keyword>
<feature type="compositionally biased region" description="Polar residues" evidence="4">
    <location>
        <begin position="118"/>
        <end position="136"/>
    </location>
</feature>
<name>A0ABM4DNA7_HYDVU</name>
<dbReference type="PANTHER" id="PTHR18884">
    <property type="entry name" value="SEPTIN"/>
    <property type="match status" value="1"/>
</dbReference>
<dbReference type="InterPro" id="IPR016491">
    <property type="entry name" value="Septin"/>
</dbReference>
<evidence type="ECO:0000259" key="5">
    <source>
        <dbReference type="PROSITE" id="PS51719"/>
    </source>
</evidence>
<evidence type="ECO:0000313" key="6">
    <source>
        <dbReference type="Proteomes" id="UP001652625"/>
    </source>
</evidence>
<keyword evidence="2 3" id="KW-0342">GTP-binding</keyword>
<comment type="similarity">
    <text evidence="3">Belongs to the TRAFAC class TrmE-Era-EngA-EngB-Septin-like GTPase superfamily. Septin GTPase family.</text>
</comment>
<feature type="domain" description="Septin-type G" evidence="5">
    <location>
        <begin position="184"/>
        <end position="453"/>
    </location>
</feature>
<feature type="region of interest" description="Disordered" evidence="4">
    <location>
        <begin position="1"/>
        <end position="22"/>
    </location>
</feature>
<reference evidence="7" key="1">
    <citation type="submission" date="2025-08" db="UniProtKB">
        <authorList>
            <consortium name="RefSeq"/>
        </authorList>
    </citation>
    <scope>IDENTIFICATION</scope>
</reference>
<feature type="compositionally biased region" description="Low complexity" evidence="4">
    <location>
        <begin position="1"/>
        <end position="20"/>
    </location>
</feature>
<dbReference type="Gene3D" id="3.40.50.300">
    <property type="entry name" value="P-loop containing nucleotide triphosphate hydrolases"/>
    <property type="match status" value="1"/>
</dbReference>
<sequence length="572" mass="65006">MSSYSRNALRSRSNTLSNSRKISEDVFDGYVNENNNEHAILGRTKSEGKDFVEESGNLKSKDKNQNTNLIARMSEGVRGSTMKKGKVVSSATNFIRKRKEKWRPSLNGSEDPHEGSNKNESVSPLSPTDSGINASNDDALYDDGSEGSSIVDSSFSMPVGKKGLENYVGFANLPNQVFRKSVKKGFQFTLMVVGESGLGKSTLINSLFLTDIYCPSQYEDAASKFGKTMAVNASTFELREGGVRLQLTVVDTPGFGDNIDNTDCWNSVIQYIENKFEDYLNAESRVNRITVQDTRVHCCLYFIAPTGHGLKPLDIEFMKKLHNKVNIVPVIAKADTLTADECQRFKQQILKEIDAHHINVYRFPALSDDESESDLALLRRLPFAVVGSNTVLEVGGKKIRGRMYPWGIVEVENIEHCDFIALRNLLIRTHMQDLIDVTNDIHYENFRSERLSVLTGGGNSITSAALNINPMEQIEREREEQEKKLKKMEQEMEQVFEMKVKEKKKKLKDNEIEFNRKFEVTMETLELNRNELIKRRSNLEKEREQFDAQHQLDLNSTRSSDKEKTKKKPKFF</sequence>
<gene>
    <name evidence="7" type="primary">LOC100209354</name>
</gene>
<organism evidence="6 7">
    <name type="scientific">Hydra vulgaris</name>
    <name type="common">Hydra</name>
    <name type="synonym">Hydra attenuata</name>
    <dbReference type="NCBI Taxonomy" id="6087"/>
    <lineage>
        <taxon>Eukaryota</taxon>
        <taxon>Metazoa</taxon>
        <taxon>Cnidaria</taxon>
        <taxon>Hydrozoa</taxon>
        <taxon>Hydroidolina</taxon>
        <taxon>Anthoathecata</taxon>
        <taxon>Aplanulata</taxon>
        <taxon>Hydridae</taxon>
        <taxon>Hydra</taxon>
    </lineage>
</organism>
<feature type="region of interest" description="Disordered" evidence="4">
    <location>
        <begin position="540"/>
        <end position="572"/>
    </location>
</feature>
<evidence type="ECO:0000313" key="7">
    <source>
        <dbReference type="RefSeq" id="XP_065676043.1"/>
    </source>
</evidence>
<accession>A0ABM4DNA7</accession>
<dbReference type="RefSeq" id="XP_065676043.1">
    <property type="nucleotide sequence ID" value="XM_065819971.1"/>
</dbReference>
<dbReference type="Pfam" id="PF00735">
    <property type="entry name" value="Septin"/>
    <property type="match status" value="1"/>
</dbReference>
<feature type="region of interest" description="Disordered" evidence="4">
    <location>
        <begin position="38"/>
        <end position="145"/>
    </location>
</feature>
<evidence type="ECO:0000256" key="3">
    <source>
        <dbReference type="RuleBase" id="RU004560"/>
    </source>
</evidence>
<dbReference type="InterPro" id="IPR030379">
    <property type="entry name" value="G_SEPTIN_dom"/>
</dbReference>
<dbReference type="SUPFAM" id="SSF52540">
    <property type="entry name" value="P-loop containing nucleoside triphosphate hydrolases"/>
    <property type="match status" value="1"/>
</dbReference>